<name>A0A371DMT7_9APHY</name>
<reference evidence="2 3" key="1">
    <citation type="journal article" date="2018" name="Biotechnol. Biofuels">
        <title>Integrative visual omics of the white-rot fungus Polyporus brumalis exposes the biotechnological potential of its oxidative enzymes for delignifying raw plant biomass.</title>
        <authorList>
            <person name="Miyauchi S."/>
            <person name="Rancon A."/>
            <person name="Drula E."/>
            <person name="Hage H."/>
            <person name="Chaduli D."/>
            <person name="Favel A."/>
            <person name="Grisel S."/>
            <person name="Henrissat B."/>
            <person name="Herpoel-Gimbert I."/>
            <person name="Ruiz-Duenas F.J."/>
            <person name="Chevret D."/>
            <person name="Hainaut M."/>
            <person name="Lin J."/>
            <person name="Wang M."/>
            <person name="Pangilinan J."/>
            <person name="Lipzen A."/>
            <person name="Lesage-Meessen L."/>
            <person name="Navarro D."/>
            <person name="Riley R."/>
            <person name="Grigoriev I.V."/>
            <person name="Zhou S."/>
            <person name="Raouche S."/>
            <person name="Rosso M.N."/>
        </authorList>
    </citation>
    <scope>NUCLEOTIDE SEQUENCE [LARGE SCALE GENOMIC DNA]</scope>
    <source>
        <strain evidence="2 3">BRFM 1820</strain>
    </source>
</reference>
<gene>
    <name evidence="2" type="ORF">OH76DRAFT_1155568</name>
</gene>
<organism evidence="2 3">
    <name type="scientific">Lentinus brumalis</name>
    <dbReference type="NCBI Taxonomy" id="2498619"/>
    <lineage>
        <taxon>Eukaryota</taxon>
        <taxon>Fungi</taxon>
        <taxon>Dikarya</taxon>
        <taxon>Basidiomycota</taxon>
        <taxon>Agaricomycotina</taxon>
        <taxon>Agaricomycetes</taxon>
        <taxon>Polyporales</taxon>
        <taxon>Polyporaceae</taxon>
        <taxon>Lentinus</taxon>
    </lineage>
</organism>
<dbReference type="Proteomes" id="UP000256964">
    <property type="component" value="Unassembled WGS sequence"/>
</dbReference>
<evidence type="ECO:0000313" key="2">
    <source>
        <dbReference type="EMBL" id="RDX53816.1"/>
    </source>
</evidence>
<keyword evidence="3" id="KW-1185">Reference proteome</keyword>
<accession>A0A371DMT7</accession>
<dbReference type="EMBL" id="KZ857386">
    <property type="protein sequence ID" value="RDX53816.1"/>
    <property type="molecule type" value="Genomic_DNA"/>
</dbReference>
<sequence length="143" mass="15483">MSCTYCPVLRQPASHPACPPILAAFGHRSPYRQADTKSSDVPVPIRATGAVDQLSFDHRGASNAIICFAWCAGRCTSSRSPVAGHIPEPYIGRIDSRAHAATSPGQRHMLHYRLARITLHATSRRSPRSTVAAPKRSSTAQIQ</sequence>
<proteinExistence type="predicted"/>
<dbReference type="AlphaFoldDB" id="A0A371DMT7"/>
<protein>
    <submittedName>
        <fullName evidence="2">Uncharacterized protein</fullName>
    </submittedName>
</protein>
<evidence type="ECO:0000256" key="1">
    <source>
        <dbReference type="SAM" id="MobiDB-lite"/>
    </source>
</evidence>
<feature type="region of interest" description="Disordered" evidence="1">
    <location>
        <begin position="122"/>
        <end position="143"/>
    </location>
</feature>
<evidence type="ECO:0000313" key="3">
    <source>
        <dbReference type="Proteomes" id="UP000256964"/>
    </source>
</evidence>